<keyword evidence="4" id="KW-1185">Reference proteome</keyword>
<dbReference type="Gene3D" id="3.40.50.300">
    <property type="entry name" value="P-loop containing nucleotide triphosphate hydrolases"/>
    <property type="match status" value="1"/>
</dbReference>
<dbReference type="Proteomes" id="UP000567179">
    <property type="component" value="Unassembled WGS sequence"/>
</dbReference>
<name>A0A8H5ESM6_9AGAR</name>
<comment type="caution">
    <text evidence="3">The sequence shown here is derived from an EMBL/GenBank/DDBJ whole genome shotgun (WGS) entry which is preliminary data.</text>
</comment>
<dbReference type="SUPFAM" id="SSF52540">
    <property type="entry name" value="P-loop containing nucleoside triphosphate hydrolases"/>
    <property type="match status" value="1"/>
</dbReference>
<organism evidence="3 4">
    <name type="scientific">Psilocybe cf. subviscida</name>
    <dbReference type="NCBI Taxonomy" id="2480587"/>
    <lineage>
        <taxon>Eukaryota</taxon>
        <taxon>Fungi</taxon>
        <taxon>Dikarya</taxon>
        <taxon>Basidiomycota</taxon>
        <taxon>Agaricomycotina</taxon>
        <taxon>Agaricomycetes</taxon>
        <taxon>Agaricomycetidae</taxon>
        <taxon>Agaricales</taxon>
        <taxon>Agaricineae</taxon>
        <taxon>Strophariaceae</taxon>
        <taxon>Psilocybe</taxon>
    </lineage>
</organism>
<keyword evidence="1" id="KW-0677">Repeat</keyword>
<gene>
    <name evidence="3" type="ORF">D9619_008215</name>
</gene>
<protein>
    <recommendedName>
        <fullName evidence="2">NACHT domain-containing protein</fullName>
    </recommendedName>
</protein>
<reference evidence="3 4" key="1">
    <citation type="journal article" date="2020" name="ISME J.">
        <title>Uncovering the hidden diversity of litter-decomposition mechanisms in mushroom-forming fungi.</title>
        <authorList>
            <person name="Floudas D."/>
            <person name="Bentzer J."/>
            <person name="Ahren D."/>
            <person name="Johansson T."/>
            <person name="Persson P."/>
            <person name="Tunlid A."/>
        </authorList>
    </citation>
    <scope>NUCLEOTIDE SEQUENCE [LARGE SCALE GENOMIC DNA]</scope>
    <source>
        <strain evidence="3 4">CBS 101986</strain>
    </source>
</reference>
<evidence type="ECO:0000256" key="1">
    <source>
        <dbReference type="ARBA" id="ARBA00022737"/>
    </source>
</evidence>
<dbReference type="EMBL" id="JAACJJ010000057">
    <property type="protein sequence ID" value="KAF5310886.1"/>
    <property type="molecule type" value="Genomic_DNA"/>
</dbReference>
<dbReference type="InterPro" id="IPR007111">
    <property type="entry name" value="NACHT_NTPase"/>
</dbReference>
<dbReference type="AlphaFoldDB" id="A0A8H5ESM6"/>
<dbReference type="InterPro" id="IPR056884">
    <property type="entry name" value="NPHP3-like_N"/>
</dbReference>
<evidence type="ECO:0000259" key="2">
    <source>
        <dbReference type="PROSITE" id="PS50837"/>
    </source>
</evidence>
<dbReference type="PANTHER" id="PTHR10039:SF17">
    <property type="entry name" value="FUNGAL STAND N-TERMINAL GOODBYE DOMAIN-CONTAINING PROTEIN-RELATED"/>
    <property type="match status" value="1"/>
</dbReference>
<dbReference type="PROSITE" id="PS50837">
    <property type="entry name" value="NACHT"/>
    <property type="match status" value="1"/>
</dbReference>
<accession>A0A8H5ESM6</accession>
<sequence length="657" mass="74155">MCKMTSCLDMLQFHLKSCPHENRPSDAWPFLWMSSCFYYIFLLMQPRPLHRIQMHSSGKDASILQHAKGTTINGGTFNTNSIRINQISTEAVSSIFIQHLAPSALQNAVGQLNPSTCFPGTRNQVLADIESWIDGPDGLQRRILWMTGPAGSGKSAIVQSIFERCARRQLSVASFFFSRHDCTRNHIGTLVATLTYQLSISPGYPEAHSSAKKFILSAVDANPIIFAQSIDFQFCQLIIGLIQHLSPSSSSKPTILLIDGLDECTSKNLDEQTAFVKILHDRVGNAPELPCRILVASRPEAHLTMAFNQLGKTMLKFLVDDNRYDPEADIRHFVSAQFDLIKNTHHLAKSLCGEEWPPQAAIDYIVRRSSKQFLYAAAVMRFIATSPACPDDSLTNVMRGGRGHSPSLRFNKVFSYIDAIFTNILSTANRWDKISSILAAEILLTKISSLLDNLTGQAAVKKYHIQHFLRFLSIRERDVDSYMSSLTALVTFDHEDHRLIFYHPSLADFLIDKARSGKYHIDLNSFSVKLVAKILRSPEISQKSSYFSLMALVLSSIKLATIDLGKALHLCPDIQYNFPYSDFSLFLITIERLYHQADNQAYESLLRTWFKWSQLYMMTKESSDRIIMHLRRYHIASGVTIWMKVDAESCAGPPTQH</sequence>
<evidence type="ECO:0000313" key="3">
    <source>
        <dbReference type="EMBL" id="KAF5310886.1"/>
    </source>
</evidence>
<dbReference type="PANTHER" id="PTHR10039">
    <property type="entry name" value="AMELOGENIN"/>
    <property type="match status" value="1"/>
</dbReference>
<proteinExistence type="predicted"/>
<feature type="domain" description="NACHT" evidence="2">
    <location>
        <begin position="142"/>
        <end position="301"/>
    </location>
</feature>
<dbReference type="OrthoDB" id="206617at2759"/>
<dbReference type="Pfam" id="PF24883">
    <property type="entry name" value="NPHP3_N"/>
    <property type="match status" value="1"/>
</dbReference>
<dbReference type="InterPro" id="IPR027417">
    <property type="entry name" value="P-loop_NTPase"/>
</dbReference>
<evidence type="ECO:0000313" key="4">
    <source>
        <dbReference type="Proteomes" id="UP000567179"/>
    </source>
</evidence>